<dbReference type="Pfam" id="PF09285">
    <property type="entry name" value="Elong-fact-P_C"/>
    <property type="match status" value="1"/>
</dbReference>
<accession>A0A846QEP2</accession>
<dbReference type="InterPro" id="IPR015365">
    <property type="entry name" value="Elong-fact-P_C"/>
</dbReference>
<dbReference type="Gene3D" id="2.40.50.140">
    <property type="entry name" value="Nucleic acid-binding proteins"/>
    <property type="match status" value="2"/>
</dbReference>
<keyword evidence="13" id="KW-1185">Reference proteome</keyword>
<dbReference type="UniPathway" id="UPA00345"/>
<dbReference type="NCBIfam" id="NF001810">
    <property type="entry name" value="PRK00529.1"/>
    <property type="match status" value="1"/>
</dbReference>
<dbReference type="InterPro" id="IPR001059">
    <property type="entry name" value="Transl_elong_P/YeiP_cen"/>
</dbReference>
<dbReference type="AlphaFoldDB" id="A0A846QEP2"/>
<evidence type="ECO:0000256" key="1">
    <source>
        <dbReference type="ARBA" id="ARBA00004496"/>
    </source>
</evidence>
<dbReference type="SMART" id="SM01185">
    <property type="entry name" value="EFP"/>
    <property type="match status" value="1"/>
</dbReference>
<evidence type="ECO:0000256" key="7">
    <source>
        <dbReference type="HAMAP-Rule" id="MF_00141"/>
    </source>
</evidence>
<dbReference type="PANTHER" id="PTHR30053:SF14">
    <property type="entry name" value="TRANSLATION ELONGATION FACTOR KOW-LIKE DOMAIN-CONTAINING PROTEIN"/>
    <property type="match status" value="1"/>
</dbReference>
<dbReference type="NCBIfam" id="TIGR00038">
    <property type="entry name" value="efp"/>
    <property type="match status" value="1"/>
</dbReference>
<dbReference type="Gene3D" id="2.30.30.30">
    <property type="match status" value="1"/>
</dbReference>
<dbReference type="Pfam" id="PF01132">
    <property type="entry name" value="EFP"/>
    <property type="match status" value="1"/>
</dbReference>
<proteinExistence type="inferred from homology"/>
<evidence type="ECO:0000256" key="2">
    <source>
        <dbReference type="ARBA" id="ARBA00004815"/>
    </source>
</evidence>
<dbReference type="SUPFAM" id="SSF50249">
    <property type="entry name" value="Nucleic acid-binding proteins"/>
    <property type="match status" value="2"/>
</dbReference>
<dbReference type="EMBL" id="JAATJA010000001">
    <property type="protein sequence ID" value="NJB66828.1"/>
    <property type="molecule type" value="Genomic_DNA"/>
</dbReference>
<evidence type="ECO:0000259" key="11">
    <source>
        <dbReference type="SMART" id="SM01185"/>
    </source>
</evidence>
<evidence type="ECO:0000313" key="13">
    <source>
        <dbReference type="Proteomes" id="UP000580856"/>
    </source>
</evidence>
<protein>
    <recommendedName>
        <fullName evidence="7 8">Elongation factor P</fullName>
        <shortName evidence="7">EF-P</shortName>
    </recommendedName>
</protein>
<dbReference type="SUPFAM" id="SSF50104">
    <property type="entry name" value="Translation proteins SH3-like domain"/>
    <property type="match status" value="1"/>
</dbReference>
<dbReference type="InterPro" id="IPR012340">
    <property type="entry name" value="NA-bd_OB-fold"/>
</dbReference>
<evidence type="ECO:0000256" key="5">
    <source>
        <dbReference type="ARBA" id="ARBA00022768"/>
    </source>
</evidence>
<reference evidence="12 13" key="1">
    <citation type="submission" date="2020-03" db="EMBL/GenBank/DDBJ databases">
        <title>Genomic Encyclopedia of Type Strains, Phase IV (KMG-IV): sequencing the most valuable type-strain genomes for metagenomic binning, comparative biology and taxonomic classification.</title>
        <authorList>
            <person name="Goeker M."/>
        </authorList>
    </citation>
    <scope>NUCLEOTIDE SEQUENCE [LARGE SCALE GENOMIC DNA]</scope>
    <source>
        <strain evidence="12 13">DSM 24233</strain>
    </source>
</reference>
<dbReference type="InterPro" id="IPR011768">
    <property type="entry name" value="Transl_elongation_fac_P"/>
</dbReference>
<dbReference type="InterPro" id="IPR013185">
    <property type="entry name" value="Transl_elong_KOW-like"/>
</dbReference>
<evidence type="ECO:0000256" key="3">
    <source>
        <dbReference type="ARBA" id="ARBA00009479"/>
    </source>
</evidence>
<dbReference type="PIRSF" id="PIRSF005901">
    <property type="entry name" value="EF-P"/>
    <property type="match status" value="1"/>
</dbReference>
<dbReference type="PANTHER" id="PTHR30053">
    <property type="entry name" value="ELONGATION FACTOR P"/>
    <property type="match status" value="1"/>
</dbReference>
<dbReference type="PROSITE" id="PS01275">
    <property type="entry name" value="EFP"/>
    <property type="match status" value="1"/>
</dbReference>
<dbReference type="FunFam" id="2.40.50.140:FF:000009">
    <property type="entry name" value="Elongation factor P"/>
    <property type="match status" value="1"/>
</dbReference>
<dbReference type="CDD" id="cd04470">
    <property type="entry name" value="S1_EF-P_repeat_1"/>
    <property type="match status" value="1"/>
</dbReference>
<comment type="caution">
    <text evidence="12">The sequence shown here is derived from an EMBL/GenBank/DDBJ whole genome shotgun (WGS) entry which is preliminary data.</text>
</comment>
<keyword evidence="5 7" id="KW-0251">Elongation factor</keyword>
<organism evidence="12 13">
    <name type="scientific">Desulfobaculum xiamenense</name>
    <dbReference type="NCBI Taxonomy" id="995050"/>
    <lineage>
        <taxon>Bacteria</taxon>
        <taxon>Pseudomonadati</taxon>
        <taxon>Thermodesulfobacteriota</taxon>
        <taxon>Desulfovibrionia</taxon>
        <taxon>Desulfovibrionales</taxon>
        <taxon>Desulfovibrionaceae</taxon>
        <taxon>Desulfobaculum</taxon>
    </lineage>
</organism>
<dbReference type="SMART" id="SM00841">
    <property type="entry name" value="Elong-fact-P_C"/>
    <property type="match status" value="1"/>
</dbReference>
<evidence type="ECO:0000259" key="10">
    <source>
        <dbReference type="SMART" id="SM00841"/>
    </source>
</evidence>
<dbReference type="InterPro" id="IPR008991">
    <property type="entry name" value="Translation_prot_SH3-like_sf"/>
</dbReference>
<dbReference type="GO" id="GO:0043043">
    <property type="term" value="P:peptide biosynthetic process"/>
    <property type="evidence" value="ECO:0007669"/>
    <property type="project" value="InterPro"/>
</dbReference>
<dbReference type="InterPro" id="IPR020599">
    <property type="entry name" value="Transl_elong_fac_P/YeiP"/>
</dbReference>
<dbReference type="InterPro" id="IPR013852">
    <property type="entry name" value="Transl_elong_P/YeiP_CS"/>
</dbReference>
<evidence type="ECO:0000256" key="4">
    <source>
        <dbReference type="ARBA" id="ARBA00022490"/>
    </source>
</evidence>
<evidence type="ECO:0000313" key="12">
    <source>
        <dbReference type="EMBL" id="NJB66828.1"/>
    </source>
</evidence>
<dbReference type="Pfam" id="PF08207">
    <property type="entry name" value="EFP_N"/>
    <property type="match status" value="1"/>
</dbReference>
<keyword evidence="6 7" id="KW-0648">Protein biosynthesis</keyword>
<comment type="subcellular location">
    <subcellularLocation>
        <location evidence="1 7">Cytoplasm</location>
    </subcellularLocation>
</comment>
<dbReference type="RefSeq" id="WP_167939928.1">
    <property type="nucleotide sequence ID" value="NZ_JAATJA010000001.1"/>
</dbReference>
<comment type="function">
    <text evidence="7">Involved in peptide bond synthesis. Stimulates efficient translation and peptide-bond synthesis on native or reconstituted 70S ribosomes in vitro. Probably functions indirectly by altering the affinity of the ribosome for aminoacyl-tRNA, thus increasing their reactivity as acceptors for peptidyl transferase.</text>
</comment>
<name>A0A846QEP2_9BACT</name>
<keyword evidence="4 7" id="KW-0963">Cytoplasm</keyword>
<dbReference type="GO" id="GO:0005829">
    <property type="term" value="C:cytosol"/>
    <property type="evidence" value="ECO:0007669"/>
    <property type="project" value="UniProtKB-ARBA"/>
</dbReference>
<dbReference type="FunFam" id="2.30.30.30:FF:000003">
    <property type="entry name" value="Elongation factor P"/>
    <property type="match status" value="1"/>
</dbReference>
<feature type="domain" description="Translation elongation factor P/YeiP central" evidence="11">
    <location>
        <begin position="67"/>
        <end position="122"/>
    </location>
</feature>
<evidence type="ECO:0000256" key="9">
    <source>
        <dbReference type="RuleBase" id="RU004389"/>
    </source>
</evidence>
<dbReference type="FunFam" id="2.40.50.140:FF:000004">
    <property type="entry name" value="Elongation factor P"/>
    <property type="match status" value="1"/>
</dbReference>
<dbReference type="Proteomes" id="UP000580856">
    <property type="component" value="Unassembled WGS sequence"/>
</dbReference>
<gene>
    <name evidence="7" type="primary">efp</name>
    <name evidence="12" type="ORF">GGQ74_000468</name>
</gene>
<dbReference type="InterPro" id="IPR014722">
    <property type="entry name" value="Rib_uL2_dom2"/>
</dbReference>
<comment type="pathway">
    <text evidence="2 7">Protein biosynthesis; polypeptide chain elongation.</text>
</comment>
<dbReference type="CDD" id="cd05794">
    <property type="entry name" value="S1_EF-P_repeat_2"/>
    <property type="match status" value="1"/>
</dbReference>
<evidence type="ECO:0000256" key="8">
    <source>
        <dbReference type="NCBIfam" id="TIGR00038"/>
    </source>
</evidence>
<feature type="domain" description="Elongation factor P C-terminal" evidence="10">
    <location>
        <begin position="130"/>
        <end position="185"/>
    </location>
</feature>
<evidence type="ECO:0000256" key="6">
    <source>
        <dbReference type="ARBA" id="ARBA00022917"/>
    </source>
</evidence>
<sequence>MYSTTDFKNGLKIELDGTPFEILEHQHHKPGKGGAIMRTRLRNLLNGRVIDKTFRSGEKVEKADVETRTMQFLYHEGATGFVFMDMTSYEQMEAQADQLGPTAAFLVDGQEVKIMLYKGRPIDLDMPASVVMQVVETEPGVRGDTVSGATKPATLSSGVVVNVPLFINTGDMIKVDTRSRSYLNRE</sequence>
<dbReference type="HAMAP" id="MF_00141">
    <property type="entry name" value="EF_P"/>
    <property type="match status" value="1"/>
</dbReference>
<dbReference type="GO" id="GO:0003746">
    <property type="term" value="F:translation elongation factor activity"/>
    <property type="evidence" value="ECO:0007669"/>
    <property type="project" value="UniProtKB-UniRule"/>
</dbReference>
<comment type="similarity">
    <text evidence="3 7 9">Belongs to the elongation factor P family.</text>
</comment>